<name>A0A368G6F8_ANCCA</name>
<accession>A0A368G6F8</accession>
<evidence type="ECO:0000259" key="1">
    <source>
        <dbReference type="Pfam" id="PF25375"/>
    </source>
</evidence>
<protein>
    <recommendedName>
        <fullName evidence="1">Lin-15A/B-like domain-containing protein</fullName>
    </recommendedName>
</protein>
<evidence type="ECO:0000313" key="3">
    <source>
        <dbReference type="Proteomes" id="UP000252519"/>
    </source>
</evidence>
<dbReference type="InterPro" id="IPR057432">
    <property type="entry name" value="Lin-15A/B-like_dom"/>
</dbReference>
<dbReference type="AlphaFoldDB" id="A0A368G6F8"/>
<organism evidence="2 3">
    <name type="scientific">Ancylostoma caninum</name>
    <name type="common">Dog hookworm</name>
    <dbReference type="NCBI Taxonomy" id="29170"/>
    <lineage>
        <taxon>Eukaryota</taxon>
        <taxon>Metazoa</taxon>
        <taxon>Ecdysozoa</taxon>
        <taxon>Nematoda</taxon>
        <taxon>Chromadorea</taxon>
        <taxon>Rhabditida</taxon>
        <taxon>Rhabditina</taxon>
        <taxon>Rhabditomorpha</taxon>
        <taxon>Strongyloidea</taxon>
        <taxon>Ancylostomatidae</taxon>
        <taxon>Ancylostomatinae</taxon>
        <taxon>Ancylostoma</taxon>
    </lineage>
</organism>
<dbReference type="Pfam" id="PF25375">
    <property type="entry name" value="Lin-15B"/>
    <property type="match status" value="1"/>
</dbReference>
<comment type="caution">
    <text evidence="2">The sequence shown here is derived from an EMBL/GenBank/DDBJ whole genome shotgun (WGS) entry which is preliminary data.</text>
</comment>
<sequence>MKCALCENEQSRASFAPIPSKKVATIILLSCLARYNVITLEDAKKHYKDVFVSRKRVCKNHFVQAVMFLGWEIEQLSGEFPLNGISEAPAIVMNSLLVHLRKYRGLLDDTMPMEKKDVREFFNEYMVEFRDEITQRISTPNSPEEELFLKANANFDLKKEEESTSQIVIKEQLPEISDGRDTDSPAFFVPKEEIEGQGVSNPSSVNYHMPQSSASSSDEGDVFSEHEPRMTCVLCSVAYPISQMKVASRVPQRNILFLASMLIKGVIKVEDAVRIYSEFRRTQKRCCKKHYLEAAIFVQQELKKCPGCLPNEARLPRFIPMKFLQLLKERGDLIDKDVVLNATDVASFFRECLNKYHNGKEWELVEEMETSSQQSAPTTRVGSKCNFFFELKDILLASANRSDRI</sequence>
<dbReference type="EMBL" id="JOJR01000347">
    <property type="protein sequence ID" value="RCN39268.1"/>
    <property type="molecule type" value="Genomic_DNA"/>
</dbReference>
<feature type="domain" description="Lin-15A/B-like" evidence="1">
    <location>
        <begin position="2"/>
        <end position="66"/>
    </location>
</feature>
<dbReference type="Proteomes" id="UP000252519">
    <property type="component" value="Unassembled WGS sequence"/>
</dbReference>
<proteinExistence type="predicted"/>
<evidence type="ECO:0000313" key="2">
    <source>
        <dbReference type="EMBL" id="RCN39268.1"/>
    </source>
</evidence>
<reference evidence="2 3" key="1">
    <citation type="submission" date="2014-10" db="EMBL/GenBank/DDBJ databases">
        <title>Draft genome of the hookworm Ancylostoma caninum.</title>
        <authorList>
            <person name="Mitreva M."/>
        </authorList>
    </citation>
    <scope>NUCLEOTIDE SEQUENCE [LARGE SCALE GENOMIC DNA]</scope>
    <source>
        <strain evidence="2 3">Baltimore</strain>
    </source>
</reference>
<keyword evidence="3" id="KW-1185">Reference proteome</keyword>
<dbReference type="OrthoDB" id="5866872at2759"/>
<gene>
    <name evidence="2" type="ORF">ANCCAN_14796</name>
</gene>